<dbReference type="OrthoDB" id="407832at2759"/>
<organism evidence="3 4">
    <name type="scientific">Cladophialophora immunda</name>
    <dbReference type="NCBI Taxonomy" id="569365"/>
    <lineage>
        <taxon>Eukaryota</taxon>
        <taxon>Fungi</taxon>
        <taxon>Dikarya</taxon>
        <taxon>Ascomycota</taxon>
        <taxon>Pezizomycotina</taxon>
        <taxon>Eurotiomycetes</taxon>
        <taxon>Chaetothyriomycetidae</taxon>
        <taxon>Chaetothyriales</taxon>
        <taxon>Herpotrichiellaceae</taxon>
        <taxon>Cladophialophora</taxon>
    </lineage>
</organism>
<evidence type="ECO:0000313" key="3">
    <source>
        <dbReference type="EMBL" id="KIW34466.1"/>
    </source>
</evidence>
<dbReference type="GO" id="GO:0003700">
    <property type="term" value="F:DNA-binding transcription factor activity"/>
    <property type="evidence" value="ECO:0007669"/>
    <property type="project" value="TreeGrafter"/>
</dbReference>
<reference evidence="3 4" key="1">
    <citation type="submission" date="2015-01" db="EMBL/GenBank/DDBJ databases">
        <title>The Genome Sequence of Cladophialophora immunda CBS83496.</title>
        <authorList>
            <consortium name="The Broad Institute Genomics Platform"/>
            <person name="Cuomo C."/>
            <person name="de Hoog S."/>
            <person name="Gorbushina A."/>
            <person name="Stielow B."/>
            <person name="Teixiera M."/>
            <person name="Abouelleil A."/>
            <person name="Chapman S.B."/>
            <person name="Priest M."/>
            <person name="Young S.K."/>
            <person name="Wortman J."/>
            <person name="Nusbaum C."/>
            <person name="Birren B."/>
        </authorList>
    </citation>
    <scope>NUCLEOTIDE SEQUENCE [LARGE SCALE GENOMIC DNA]</scope>
    <source>
        <strain evidence="3 4">CBS 83496</strain>
    </source>
</reference>
<name>A0A0D2A2C0_9EURO</name>
<comment type="subcellular location">
    <subcellularLocation>
        <location evidence="1">Nucleus</location>
    </subcellularLocation>
</comment>
<dbReference type="Proteomes" id="UP000054466">
    <property type="component" value="Unassembled WGS sequence"/>
</dbReference>
<evidence type="ECO:0000256" key="1">
    <source>
        <dbReference type="ARBA" id="ARBA00004123"/>
    </source>
</evidence>
<keyword evidence="4" id="KW-1185">Reference proteome</keyword>
<evidence type="ECO:0008006" key="5">
    <source>
        <dbReference type="Google" id="ProtNLM"/>
    </source>
</evidence>
<evidence type="ECO:0000256" key="2">
    <source>
        <dbReference type="ARBA" id="ARBA00023242"/>
    </source>
</evidence>
<dbReference type="PANTHER" id="PTHR37534:SF2">
    <property type="entry name" value="N-ACETYLTRANSFERASE DOMAIN-CONTAINING PROTEIN"/>
    <property type="match status" value="1"/>
</dbReference>
<proteinExistence type="predicted"/>
<dbReference type="Pfam" id="PF11951">
    <property type="entry name" value="Fungal_trans_2"/>
    <property type="match status" value="1"/>
</dbReference>
<dbReference type="VEuPathDB" id="FungiDB:PV07_01244"/>
<dbReference type="InterPro" id="IPR021858">
    <property type="entry name" value="Fun_TF"/>
</dbReference>
<dbReference type="PANTHER" id="PTHR37534">
    <property type="entry name" value="TRANSCRIPTIONAL ACTIVATOR PROTEIN UGA3"/>
    <property type="match status" value="1"/>
</dbReference>
<dbReference type="EMBL" id="KN847040">
    <property type="protein sequence ID" value="KIW34466.1"/>
    <property type="molecule type" value="Genomic_DNA"/>
</dbReference>
<dbReference type="RefSeq" id="XP_016254682.1">
    <property type="nucleotide sequence ID" value="XM_016387754.1"/>
</dbReference>
<sequence>MHFYIEKIAPLADIGDPLRNGALVVPARARMCPPLLNAILTCAAIVLFSSPTYRTEDGVCQYRGVLLPSLTYARILQHHNACVANLLELCDHTAFAEDENLLAALVSLRFHEEMDSRYQTGEDKERLLTTLRIFLNAQTKIILQQTDPRLSSHSAIDQPVLPSAPSIDYLKSFRHALFRNALRQELTAAYMTQRGVQYPLVAWSFLDTIESSDYEDLIWSDRHLLHCARVLDFCYDAKESDAVSNVQRWTDLKGYEARWEEQMPTSFLPLFEESPCSAPGPLLYRVWYLSTLHLTAVQFLELSRILLLATDPTIPRLGPRAVVAKQRISSEIKRIVLHVCSIAISYEELTPAWVQASMAIFIGGEFFTDTEEQDVLLGVLHRLEKDHGWPSSHIATRLKHAWKQGHSSSTHPA</sequence>
<dbReference type="GO" id="GO:0005634">
    <property type="term" value="C:nucleus"/>
    <property type="evidence" value="ECO:0007669"/>
    <property type="project" value="UniProtKB-SubCell"/>
</dbReference>
<keyword evidence="2" id="KW-0539">Nucleus</keyword>
<dbReference type="GO" id="GO:0000976">
    <property type="term" value="F:transcription cis-regulatory region binding"/>
    <property type="evidence" value="ECO:0007669"/>
    <property type="project" value="TreeGrafter"/>
</dbReference>
<accession>A0A0D2A2C0</accession>
<dbReference type="GeneID" id="27340438"/>
<dbReference type="STRING" id="569365.A0A0D2A2C0"/>
<dbReference type="HOGENOM" id="CLU_008719_1_0_1"/>
<protein>
    <recommendedName>
        <fullName evidence="5">ARCA protein</fullName>
    </recommendedName>
</protein>
<evidence type="ECO:0000313" key="4">
    <source>
        <dbReference type="Proteomes" id="UP000054466"/>
    </source>
</evidence>
<dbReference type="AlphaFoldDB" id="A0A0D2A2C0"/>
<dbReference type="GO" id="GO:0045944">
    <property type="term" value="P:positive regulation of transcription by RNA polymerase II"/>
    <property type="evidence" value="ECO:0007669"/>
    <property type="project" value="TreeGrafter"/>
</dbReference>
<gene>
    <name evidence="3" type="ORF">PV07_01244</name>
</gene>